<reference evidence="2 3" key="1">
    <citation type="journal article" date="2001" name="J. Bacteriol.">
        <title>Genome sequence and comparative analysis of the solvent-producing bacterium Clostridium acetobutylicum.</title>
        <authorList>
            <person name="Nolling J."/>
            <person name="Breton G."/>
            <person name="Omelchenko M.V."/>
            <person name="Makarova K.S."/>
            <person name="Zeng Q."/>
            <person name="Gibson R."/>
            <person name="Lee H.M."/>
            <person name="Dubois J."/>
            <person name="Qiu D."/>
            <person name="Hitti J."/>
            <person name="Wolf Y.I."/>
            <person name="Tatusov R.L."/>
            <person name="Sabathe F."/>
            <person name="Doucette-Stamm L."/>
            <person name="Soucaille P."/>
            <person name="Daly M.J."/>
            <person name="Bennett G.N."/>
            <person name="Koonin E.V."/>
            <person name="Smith D.R."/>
        </authorList>
    </citation>
    <scope>NUCLEOTIDE SEQUENCE [LARGE SCALE GENOMIC DNA]</scope>
    <source>
        <strain evidence="3">ATCC 824 / DSM 792 / JCM 1419 / LMG 5710 / VKM B-1787</strain>
    </source>
</reference>
<keyword evidence="1" id="KW-1133">Transmembrane helix</keyword>
<evidence type="ECO:0000256" key="1">
    <source>
        <dbReference type="SAM" id="Phobius"/>
    </source>
</evidence>
<dbReference type="RefSeq" id="WP_010964312.1">
    <property type="nucleotide sequence ID" value="NC_003030.1"/>
</dbReference>
<gene>
    <name evidence="2" type="ordered locus">CA_C0994</name>
</gene>
<dbReference type="OrthoDB" id="1934060at2"/>
<evidence type="ECO:0000313" key="3">
    <source>
        <dbReference type="Proteomes" id="UP000000814"/>
    </source>
</evidence>
<dbReference type="Proteomes" id="UP000000814">
    <property type="component" value="Chromosome"/>
</dbReference>
<name>Q97KC5_CLOAB</name>
<dbReference type="eggNOG" id="ENOG502ZWIQ">
    <property type="taxonomic scope" value="Bacteria"/>
</dbReference>
<proteinExistence type="predicted"/>
<keyword evidence="1" id="KW-0472">Membrane</keyword>
<dbReference type="PIR" id="G97022">
    <property type="entry name" value="G97022"/>
</dbReference>
<feature type="transmembrane region" description="Helical" evidence="1">
    <location>
        <begin position="6"/>
        <end position="26"/>
    </location>
</feature>
<feature type="transmembrane region" description="Helical" evidence="1">
    <location>
        <begin position="60"/>
        <end position="80"/>
    </location>
</feature>
<protein>
    <submittedName>
        <fullName evidence="2">Predicted membrane protein</fullName>
    </submittedName>
</protein>
<accession>Q97KC5</accession>
<keyword evidence="3" id="KW-1185">Reference proteome</keyword>
<organism evidence="2 3">
    <name type="scientific">Clostridium acetobutylicum (strain ATCC 824 / DSM 792 / JCM 1419 / IAM 19013 / LMG 5710 / NBRC 13948 / NRRL B-527 / VKM B-1787 / 2291 / W)</name>
    <dbReference type="NCBI Taxonomy" id="272562"/>
    <lineage>
        <taxon>Bacteria</taxon>
        <taxon>Bacillati</taxon>
        <taxon>Bacillota</taxon>
        <taxon>Clostridia</taxon>
        <taxon>Eubacteriales</taxon>
        <taxon>Clostridiaceae</taxon>
        <taxon>Clostridium</taxon>
    </lineage>
</organism>
<feature type="transmembrane region" description="Helical" evidence="1">
    <location>
        <begin position="86"/>
        <end position="106"/>
    </location>
</feature>
<dbReference type="EMBL" id="AE001437">
    <property type="protein sequence ID" value="AAK78970.1"/>
    <property type="molecule type" value="Genomic_DNA"/>
</dbReference>
<dbReference type="HOGENOM" id="CLU_2104680_0_0_9"/>
<dbReference type="AlphaFoldDB" id="Q97KC5"/>
<evidence type="ECO:0000313" key="2">
    <source>
        <dbReference type="EMBL" id="AAK78970.1"/>
    </source>
</evidence>
<dbReference type="STRING" id="272562.CA_C0994"/>
<dbReference type="KEGG" id="cac:CA_C0994"/>
<keyword evidence="1" id="KW-0812">Transmembrane</keyword>
<sequence length="115" mass="13257">MNVTTISLKYFFFALTIIGALLSFYYRSLVSKTSPGNKNREKILGNMKDPISWRERNSKLSYISMFWTAVSFVIFLYFLLFSRTGTLSVTYLIIYIVLIAASLYFVKSNKKSTDA</sequence>
<dbReference type="GeneID" id="44997508"/>